<dbReference type="PROSITE" id="PS50977">
    <property type="entry name" value="HTH_TETR_2"/>
    <property type="match status" value="1"/>
</dbReference>
<dbReference type="Gene3D" id="1.10.10.60">
    <property type="entry name" value="Homeodomain-like"/>
    <property type="match status" value="1"/>
</dbReference>
<evidence type="ECO:0000256" key="1">
    <source>
        <dbReference type="ARBA" id="ARBA00023125"/>
    </source>
</evidence>
<gene>
    <name evidence="4" type="ORF">G1H11_23250</name>
</gene>
<accession>A0A6N9YT54</accession>
<name>A0A6N9YT54_9ACTN</name>
<dbReference type="Pfam" id="PF00440">
    <property type="entry name" value="TetR_N"/>
    <property type="match status" value="1"/>
</dbReference>
<dbReference type="InterPro" id="IPR050109">
    <property type="entry name" value="HTH-type_TetR-like_transc_reg"/>
</dbReference>
<dbReference type="RefSeq" id="WP_163821007.1">
    <property type="nucleotide sequence ID" value="NZ_JAAGOB010000017.1"/>
</dbReference>
<feature type="DNA-binding region" description="H-T-H motif" evidence="2">
    <location>
        <begin position="29"/>
        <end position="48"/>
    </location>
</feature>
<dbReference type="SUPFAM" id="SSF46689">
    <property type="entry name" value="Homeodomain-like"/>
    <property type="match status" value="1"/>
</dbReference>
<evidence type="ECO:0000313" key="4">
    <source>
        <dbReference type="EMBL" id="NED98221.1"/>
    </source>
</evidence>
<proteinExistence type="predicted"/>
<dbReference type="AlphaFoldDB" id="A0A6N9YT54"/>
<feature type="domain" description="HTH tetR-type" evidence="3">
    <location>
        <begin position="6"/>
        <end position="66"/>
    </location>
</feature>
<dbReference type="InterPro" id="IPR041678">
    <property type="entry name" value="TetR_C_16"/>
</dbReference>
<comment type="caution">
    <text evidence="4">The sequence shown here is derived from an EMBL/GenBank/DDBJ whole genome shotgun (WGS) entry which is preliminary data.</text>
</comment>
<keyword evidence="5" id="KW-1185">Reference proteome</keyword>
<sequence>MRRTSEETKAIILTSARERFAADGYERSTIRAIAADARIDPSMVMRYYGSKEQLFAAASDFDLKLPELARMPRERVGWLLVEHFLERWENDEALMVLLRTGVTNDRVAERMRSIFADQLGPVVNDLEADPASAGRRAGLAASQILGLALCRYVLCFPPVVDMSPDEIVEWLGPTLQRYLTGPAASLP</sequence>
<dbReference type="Pfam" id="PF17920">
    <property type="entry name" value="TetR_C_16"/>
    <property type="match status" value="1"/>
</dbReference>
<dbReference type="Gene3D" id="1.10.357.10">
    <property type="entry name" value="Tetracycline Repressor, domain 2"/>
    <property type="match status" value="1"/>
</dbReference>
<evidence type="ECO:0000256" key="2">
    <source>
        <dbReference type="PROSITE-ProRule" id="PRU00335"/>
    </source>
</evidence>
<dbReference type="InterPro" id="IPR036271">
    <property type="entry name" value="Tet_transcr_reg_TetR-rel_C_sf"/>
</dbReference>
<reference evidence="4 5" key="1">
    <citation type="submission" date="2020-02" db="EMBL/GenBank/DDBJ databases">
        <authorList>
            <person name="Li X.-J."/>
            <person name="Feng X.-M."/>
        </authorList>
    </citation>
    <scope>NUCLEOTIDE SEQUENCE [LARGE SCALE GENOMIC DNA]</scope>
    <source>
        <strain evidence="4 5">CGMCC 4.7225</strain>
    </source>
</reference>
<dbReference type="SUPFAM" id="SSF48498">
    <property type="entry name" value="Tetracyclin repressor-like, C-terminal domain"/>
    <property type="match status" value="1"/>
</dbReference>
<dbReference type="InterPro" id="IPR009057">
    <property type="entry name" value="Homeodomain-like_sf"/>
</dbReference>
<dbReference type="EMBL" id="JAAGOB010000017">
    <property type="protein sequence ID" value="NED98221.1"/>
    <property type="molecule type" value="Genomic_DNA"/>
</dbReference>
<dbReference type="GO" id="GO:0000976">
    <property type="term" value="F:transcription cis-regulatory region binding"/>
    <property type="evidence" value="ECO:0007669"/>
    <property type="project" value="TreeGrafter"/>
</dbReference>
<dbReference type="GO" id="GO:0003700">
    <property type="term" value="F:DNA-binding transcription factor activity"/>
    <property type="evidence" value="ECO:0007669"/>
    <property type="project" value="TreeGrafter"/>
</dbReference>
<evidence type="ECO:0000259" key="3">
    <source>
        <dbReference type="PROSITE" id="PS50977"/>
    </source>
</evidence>
<keyword evidence="1 2" id="KW-0238">DNA-binding</keyword>
<organism evidence="4 5">
    <name type="scientific">Phytoactinopolyspora alkaliphila</name>
    <dbReference type="NCBI Taxonomy" id="1783498"/>
    <lineage>
        <taxon>Bacteria</taxon>
        <taxon>Bacillati</taxon>
        <taxon>Actinomycetota</taxon>
        <taxon>Actinomycetes</taxon>
        <taxon>Jiangellales</taxon>
        <taxon>Jiangellaceae</taxon>
        <taxon>Phytoactinopolyspora</taxon>
    </lineage>
</organism>
<dbReference type="Proteomes" id="UP000469185">
    <property type="component" value="Unassembled WGS sequence"/>
</dbReference>
<dbReference type="InterPro" id="IPR001647">
    <property type="entry name" value="HTH_TetR"/>
</dbReference>
<dbReference type="PANTHER" id="PTHR30055">
    <property type="entry name" value="HTH-TYPE TRANSCRIPTIONAL REGULATOR RUTR"/>
    <property type="match status" value="1"/>
</dbReference>
<dbReference type="PANTHER" id="PTHR30055:SF235">
    <property type="entry name" value="TRANSCRIPTIONAL REGULATORY PROTEIN"/>
    <property type="match status" value="1"/>
</dbReference>
<protein>
    <submittedName>
        <fullName evidence="4">TetR/AcrR family transcriptional regulator</fullName>
    </submittedName>
</protein>
<evidence type="ECO:0000313" key="5">
    <source>
        <dbReference type="Proteomes" id="UP000469185"/>
    </source>
</evidence>